<dbReference type="EMBL" id="AEAH01003138">
    <property type="protein sequence ID" value="EGH35006.1"/>
    <property type="molecule type" value="Genomic_DNA"/>
</dbReference>
<reference evidence="1 2" key="1">
    <citation type="journal article" date="2011" name="PLoS Pathog.">
        <title>Dynamic evolution of pathogenicity revealed by sequencing and comparative genomics of 19 Pseudomonas syringae isolates.</title>
        <authorList>
            <person name="Baltrus D.A."/>
            <person name="Nishimura M.T."/>
            <person name="Romanchuk A."/>
            <person name="Chang J.H."/>
            <person name="Mukhtar M.S."/>
            <person name="Cherkis K."/>
            <person name="Roach J."/>
            <person name="Grant S.R."/>
            <person name="Jones C.D."/>
            <person name="Dangl J.L."/>
        </authorList>
    </citation>
    <scope>NUCLEOTIDE SEQUENCE [LARGE SCALE GENOMIC DNA]</scope>
    <source>
        <strain evidence="2">M301072PT</strain>
    </source>
</reference>
<organism evidence="1 2">
    <name type="scientific">Pseudomonas syringae pv. japonica str. M301072</name>
    <dbReference type="NCBI Taxonomy" id="629262"/>
    <lineage>
        <taxon>Bacteria</taxon>
        <taxon>Pseudomonadati</taxon>
        <taxon>Pseudomonadota</taxon>
        <taxon>Gammaproteobacteria</taxon>
        <taxon>Pseudomonadales</taxon>
        <taxon>Pseudomonadaceae</taxon>
        <taxon>Pseudomonas</taxon>
        <taxon>Pseudomonas syringae</taxon>
    </lineage>
</organism>
<feature type="non-terminal residue" evidence="1">
    <location>
        <position position="62"/>
    </location>
</feature>
<dbReference type="Proteomes" id="UP000004471">
    <property type="component" value="Unassembled WGS sequence"/>
</dbReference>
<dbReference type="SUPFAM" id="SSF56801">
    <property type="entry name" value="Acetyl-CoA synthetase-like"/>
    <property type="match status" value="1"/>
</dbReference>
<proteinExistence type="predicted"/>
<comment type="caution">
    <text evidence="1">The sequence shown here is derived from an EMBL/GenBank/DDBJ whole genome shotgun (WGS) entry which is preliminary data.</text>
</comment>
<evidence type="ECO:0000313" key="1">
    <source>
        <dbReference type="EMBL" id="EGH35006.1"/>
    </source>
</evidence>
<accession>F3FXR4</accession>
<protein>
    <submittedName>
        <fullName evidence="1">Amino acid adenylation</fullName>
    </submittedName>
</protein>
<dbReference type="AlphaFoldDB" id="F3FXR4"/>
<evidence type="ECO:0000313" key="2">
    <source>
        <dbReference type="Proteomes" id="UP000004471"/>
    </source>
</evidence>
<feature type="non-terminal residue" evidence="1">
    <location>
        <position position="1"/>
    </location>
</feature>
<name>F3FXR4_PSESX</name>
<sequence>FRIELGEIAARLNDHPDVLDAVVVAREDVPGDKRLVGYYTSAEDKAGLDIEQLRAWLSGLLP</sequence>
<dbReference type="Gene3D" id="3.30.300.30">
    <property type="match status" value="1"/>
</dbReference>
<dbReference type="InterPro" id="IPR045851">
    <property type="entry name" value="AMP-bd_C_sf"/>
</dbReference>
<gene>
    <name evidence="1" type="ORF">PSYJA_40892</name>
</gene>